<dbReference type="RefSeq" id="WP_060687523.1">
    <property type="nucleotide sequence ID" value="NZ_LGKN01000005.1"/>
</dbReference>
<dbReference type="Proteomes" id="UP000050502">
    <property type="component" value="Unassembled WGS sequence"/>
</dbReference>
<protein>
    <submittedName>
        <fullName evidence="2">Uncharacterized protein</fullName>
    </submittedName>
</protein>
<feature type="signal peptide" evidence="1">
    <location>
        <begin position="1"/>
        <end position="20"/>
    </location>
</feature>
<organism evidence="2 3">
    <name type="scientific">Ardenticatena maritima</name>
    <dbReference type="NCBI Taxonomy" id="872965"/>
    <lineage>
        <taxon>Bacteria</taxon>
        <taxon>Bacillati</taxon>
        <taxon>Chloroflexota</taxon>
        <taxon>Ardenticatenia</taxon>
        <taxon>Ardenticatenales</taxon>
        <taxon>Ardenticatenaceae</taxon>
        <taxon>Ardenticatena</taxon>
    </lineage>
</organism>
<keyword evidence="1" id="KW-0732">Signal</keyword>
<dbReference type="Gene3D" id="2.60.40.10">
    <property type="entry name" value="Immunoglobulins"/>
    <property type="match status" value="1"/>
</dbReference>
<evidence type="ECO:0000313" key="2">
    <source>
        <dbReference type="EMBL" id="KPL87747.1"/>
    </source>
</evidence>
<name>A0A0P6YV35_9CHLR</name>
<evidence type="ECO:0000256" key="1">
    <source>
        <dbReference type="SAM" id="SignalP"/>
    </source>
</evidence>
<feature type="chain" id="PRO_5006133939" evidence="1">
    <location>
        <begin position="21"/>
        <end position="120"/>
    </location>
</feature>
<sequence length="120" mass="12928">MRFLVLGLLALGLVACGASPAPTVDIIAPVNGQRIPTGREVGVHVRANAPHPLDRVEFYANRELFAVLTPPHATTTFEGVAYWVPPTPGAVRFDVRTFDRFGHASMLTTVVVEAVGEPLR</sequence>
<evidence type="ECO:0000313" key="3">
    <source>
        <dbReference type="Proteomes" id="UP000050502"/>
    </source>
</evidence>
<proteinExistence type="predicted"/>
<dbReference type="AlphaFoldDB" id="A0A0P6YV35"/>
<reference evidence="2 3" key="1">
    <citation type="submission" date="2015-07" db="EMBL/GenBank/DDBJ databases">
        <title>Whole genome sequence of Ardenticatena maritima DSM 23922.</title>
        <authorList>
            <person name="Hemp J."/>
            <person name="Ward L.M."/>
            <person name="Pace L.A."/>
            <person name="Fischer W.W."/>
        </authorList>
    </citation>
    <scope>NUCLEOTIDE SEQUENCE [LARGE SCALE GENOMIC DNA]</scope>
    <source>
        <strain evidence="2 3">110S</strain>
    </source>
</reference>
<gene>
    <name evidence="2" type="ORF">SE16_09185</name>
</gene>
<dbReference type="EMBL" id="LGKN01000005">
    <property type="protein sequence ID" value="KPL87747.1"/>
    <property type="molecule type" value="Genomic_DNA"/>
</dbReference>
<dbReference type="Pfam" id="PF17957">
    <property type="entry name" value="Big_7"/>
    <property type="match status" value="1"/>
</dbReference>
<comment type="caution">
    <text evidence="2">The sequence shown here is derived from an EMBL/GenBank/DDBJ whole genome shotgun (WGS) entry which is preliminary data.</text>
</comment>
<accession>A0A0P6YV35</accession>
<dbReference type="InterPro" id="IPR013783">
    <property type="entry name" value="Ig-like_fold"/>
</dbReference>
<dbReference type="PROSITE" id="PS51257">
    <property type="entry name" value="PROKAR_LIPOPROTEIN"/>
    <property type="match status" value="1"/>
</dbReference>